<comment type="caution">
    <text evidence="1">The sequence shown here is derived from an EMBL/GenBank/DDBJ whole genome shotgun (WGS) entry which is preliminary data.</text>
</comment>
<gene>
    <name evidence="1" type="ORF">D7319_11210</name>
</gene>
<accession>A0A3A9W961</accession>
<evidence type="ECO:0000313" key="2">
    <source>
        <dbReference type="Proteomes" id="UP000275024"/>
    </source>
</evidence>
<reference evidence="1 2" key="1">
    <citation type="submission" date="2018-09" db="EMBL/GenBank/DDBJ databases">
        <title>Streptomyces sp. nov. DS1-2, an endophytic actinomycete isolated from roots of Dendrobium scabrilingue.</title>
        <authorList>
            <person name="Kuncharoen N."/>
            <person name="Kudo T."/>
            <person name="Ohkuma M."/>
            <person name="Yuki M."/>
            <person name="Tanasupawat S."/>
        </authorList>
    </citation>
    <scope>NUCLEOTIDE SEQUENCE [LARGE SCALE GENOMIC DNA]</scope>
    <source>
        <strain evidence="1 2">AZ1-7</strain>
    </source>
</reference>
<dbReference type="AlphaFoldDB" id="A0A3A9W961"/>
<protein>
    <submittedName>
        <fullName evidence="1">Uncharacterized protein</fullName>
    </submittedName>
</protein>
<proteinExistence type="predicted"/>
<organism evidence="1 2">
    <name type="scientific">Streptomyces radicis</name>
    <dbReference type="NCBI Taxonomy" id="1750517"/>
    <lineage>
        <taxon>Bacteria</taxon>
        <taxon>Bacillati</taxon>
        <taxon>Actinomycetota</taxon>
        <taxon>Actinomycetes</taxon>
        <taxon>Kitasatosporales</taxon>
        <taxon>Streptomycetaceae</taxon>
        <taxon>Streptomyces</taxon>
    </lineage>
</organism>
<dbReference type="EMBL" id="RBDX01000007">
    <property type="protein sequence ID" value="RKN09625.1"/>
    <property type="molecule type" value="Genomic_DNA"/>
</dbReference>
<evidence type="ECO:0000313" key="1">
    <source>
        <dbReference type="EMBL" id="RKN09625.1"/>
    </source>
</evidence>
<dbReference type="Proteomes" id="UP000275024">
    <property type="component" value="Unassembled WGS sequence"/>
</dbReference>
<sequence>MYLHDEEGDHWAWRTAAPLLPDAQEYVYSEEELDRTINVYGQLVARIFQRTERVQRFRVRAHAAHHDHRHLLGVFEWQRSEETGRLIPAQEPTILWTETKKVLASCG</sequence>
<name>A0A3A9W961_9ACTN</name>